<dbReference type="CDD" id="cd07377">
    <property type="entry name" value="WHTH_GntR"/>
    <property type="match status" value="1"/>
</dbReference>
<gene>
    <name evidence="5" type="ORF">I2501_11240</name>
</gene>
<dbReference type="InterPro" id="IPR008920">
    <property type="entry name" value="TF_FadR/GntR_C"/>
</dbReference>
<dbReference type="InterPro" id="IPR036390">
    <property type="entry name" value="WH_DNA-bd_sf"/>
</dbReference>
<dbReference type="Pfam" id="PF00392">
    <property type="entry name" value="GntR"/>
    <property type="match status" value="1"/>
</dbReference>
<dbReference type="RefSeq" id="WP_196193776.1">
    <property type="nucleotide sequence ID" value="NZ_JADPRT010000004.1"/>
</dbReference>
<organism evidence="5 6">
    <name type="scientific">Streptacidiphilus fuscans</name>
    <dbReference type="NCBI Taxonomy" id="2789292"/>
    <lineage>
        <taxon>Bacteria</taxon>
        <taxon>Bacillati</taxon>
        <taxon>Actinomycetota</taxon>
        <taxon>Actinomycetes</taxon>
        <taxon>Kitasatosporales</taxon>
        <taxon>Streptomycetaceae</taxon>
        <taxon>Streptacidiphilus</taxon>
    </lineage>
</organism>
<dbReference type="AlphaFoldDB" id="A0A931B1D1"/>
<protein>
    <submittedName>
        <fullName evidence="5">FadR family transcriptional regulator</fullName>
    </submittedName>
</protein>
<evidence type="ECO:0000259" key="4">
    <source>
        <dbReference type="PROSITE" id="PS50949"/>
    </source>
</evidence>
<keyword evidence="1" id="KW-0805">Transcription regulation</keyword>
<dbReference type="PANTHER" id="PTHR43537:SF51">
    <property type="entry name" value="HTH-TYPE TRANSCRIPTIONAL REGULATOR LGOR-RELATED"/>
    <property type="match status" value="1"/>
</dbReference>
<name>A0A931B1D1_9ACTN</name>
<dbReference type="SMART" id="SM00345">
    <property type="entry name" value="HTH_GNTR"/>
    <property type="match status" value="1"/>
</dbReference>
<dbReference type="GO" id="GO:0003677">
    <property type="term" value="F:DNA binding"/>
    <property type="evidence" value="ECO:0007669"/>
    <property type="project" value="UniProtKB-KW"/>
</dbReference>
<feature type="domain" description="HTH gntR-type" evidence="4">
    <location>
        <begin position="30"/>
        <end position="100"/>
    </location>
</feature>
<reference evidence="5" key="1">
    <citation type="submission" date="2020-11" db="EMBL/GenBank/DDBJ databases">
        <title>Isolation and identification of active actinomycetes.</title>
        <authorList>
            <person name="Yu B."/>
        </authorList>
    </citation>
    <scope>NUCLEOTIDE SEQUENCE</scope>
    <source>
        <strain evidence="5">NEAU-YB345</strain>
    </source>
</reference>
<dbReference type="InterPro" id="IPR011711">
    <property type="entry name" value="GntR_C"/>
</dbReference>
<evidence type="ECO:0000256" key="1">
    <source>
        <dbReference type="ARBA" id="ARBA00023015"/>
    </source>
</evidence>
<dbReference type="SUPFAM" id="SSF48008">
    <property type="entry name" value="GntR ligand-binding domain-like"/>
    <property type="match status" value="1"/>
</dbReference>
<dbReference type="Gene3D" id="1.10.10.10">
    <property type="entry name" value="Winged helix-like DNA-binding domain superfamily/Winged helix DNA-binding domain"/>
    <property type="match status" value="1"/>
</dbReference>
<dbReference type="InterPro" id="IPR036388">
    <property type="entry name" value="WH-like_DNA-bd_sf"/>
</dbReference>
<sequence>MGTDQPSDALDTPTAWEPTEVELGPAEQRAPSHAVVADALRTRITLGGFAPGARLPTERDLAAALGVGRNTVRQALRQLADEGLVVTTPGRAGGTRVRAAEDAEAAPSVQAEALAELRASLRDYMEYRAAIEPLAARLAAERGPTAARRALVRMLDEEVTDLAGYHRMDSRFHLAVAAAAGNEVLREAVTRARTEMFVGGNSLWLQTDWGVVYPEGRDLAQVFREEHLATALAVLAGDGAAAEASMRRHLLESAAQFTALLDRLTPGGGSGTAAASGGEPNLDAGD</sequence>
<dbReference type="PANTHER" id="PTHR43537">
    <property type="entry name" value="TRANSCRIPTIONAL REGULATOR, GNTR FAMILY"/>
    <property type="match status" value="1"/>
</dbReference>
<proteinExistence type="predicted"/>
<dbReference type="EMBL" id="JADPRT010000004">
    <property type="protein sequence ID" value="MBF9068604.1"/>
    <property type="molecule type" value="Genomic_DNA"/>
</dbReference>
<dbReference type="PRINTS" id="PR00035">
    <property type="entry name" value="HTHGNTR"/>
</dbReference>
<dbReference type="SMART" id="SM00895">
    <property type="entry name" value="FCD"/>
    <property type="match status" value="1"/>
</dbReference>
<keyword evidence="6" id="KW-1185">Reference proteome</keyword>
<dbReference type="SUPFAM" id="SSF46785">
    <property type="entry name" value="Winged helix' DNA-binding domain"/>
    <property type="match status" value="1"/>
</dbReference>
<evidence type="ECO:0000256" key="2">
    <source>
        <dbReference type="ARBA" id="ARBA00023125"/>
    </source>
</evidence>
<accession>A0A931B1D1</accession>
<evidence type="ECO:0000256" key="3">
    <source>
        <dbReference type="ARBA" id="ARBA00023163"/>
    </source>
</evidence>
<evidence type="ECO:0000313" key="5">
    <source>
        <dbReference type="EMBL" id="MBF9068604.1"/>
    </source>
</evidence>
<comment type="caution">
    <text evidence="5">The sequence shown here is derived from an EMBL/GenBank/DDBJ whole genome shotgun (WGS) entry which is preliminary data.</text>
</comment>
<dbReference type="Proteomes" id="UP000657385">
    <property type="component" value="Unassembled WGS sequence"/>
</dbReference>
<dbReference type="Pfam" id="PF07729">
    <property type="entry name" value="FCD"/>
    <property type="match status" value="1"/>
</dbReference>
<dbReference type="InterPro" id="IPR000524">
    <property type="entry name" value="Tscrpt_reg_HTH_GntR"/>
</dbReference>
<evidence type="ECO:0000313" key="6">
    <source>
        <dbReference type="Proteomes" id="UP000657385"/>
    </source>
</evidence>
<keyword evidence="2" id="KW-0238">DNA-binding</keyword>
<dbReference type="GO" id="GO:0003700">
    <property type="term" value="F:DNA-binding transcription factor activity"/>
    <property type="evidence" value="ECO:0007669"/>
    <property type="project" value="InterPro"/>
</dbReference>
<keyword evidence="3" id="KW-0804">Transcription</keyword>
<dbReference type="Gene3D" id="1.20.120.530">
    <property type="entry name" value="GntR ligand-binding domain-like"/>
    <property type="match status" value="1"/>
</dbReference>
<dbReference type="PROSITE" id="PS50949">
    <property type="entry name" value="HTH_GNTR"/>
    <property type="match status" value="1"/>
</dbReference>